<name>A0ABS1K699_9MICC</name>
<dbReference type="PANTHER" id="PTHR42796">
    <property type="entry name" value="FUMARYLACETOACETATE HYDROLASE DOMAIN-CONTAINING PROTEIN 2A-RELATED"/>
    <property type="match status" value="1"/>
</dbReference>
<comment type="caution">
    <text evidence="5">The sequence shown here is derived from an EMBL/GenBank/DDBJ whole genome shotgun (WGS) entry which is preliminary data.</text>
</comment>
<organism evidence="5 6">
    <name type="scientific">Sinomonas cellulolyticus</name>
    <dbReference type="NCBI Taxonomy" id="2801916"/>
    <lineage>
        <taxon>Bacteria</taxon>
        <taxon>Bacillati</taxon>
        <taxon>Actinomycetota</taxon>
        <taxon>Actinomycetes</taxon>
        <taxon>Micrococcales</taxon>
        <taxon>Micrococcaceae</taxon>
        <taxon>Sinomonas</taxon>
    </lineage>
</organism>
<evidence type="ECO:0000313" key="6">
    <source>
        <dbReference type="Proteomes" id="UP000639051"/>
    </source>
</evidence>
<evidence type="ECO:0000259" key="4">
    <source>
        <dbReference type="Pfam" id="PF01557"/>
    </source>
</evidence>
<keyword evidence="2" id="KW-0479">Metal-binding</keyword>
<gene>
    <name evidence="5" type="ORF">JJE72_16910</name>
</gene>
<proteinExistence type="inferred from homology"/>
<evidence type="ECO:0000256" key="3">
    <source>
        <dbReference type="SAM" id="MobiDB-lite"/>
    </source>
</evidence>
<dbReference type="InterPro" id="IPR051121">
    <property type="entry name" value="FAH"/>
</dbReference>
<protein>
    <submittedName>
        <fullName evidence="5">Fumarylacetoacetate hydrolase family protein</fullName>
    </submittedName>
</protein>
<evidence type="ECO:0000256" key="2">
    <source>
        <dbReference type="ARBA" id="ARBA00022723"/>
    </source>
</evidence>
<sequence>MTGNVENAVAWRLLNYSIDGGAPRPGLLVGDRVIDIGHGTEIDAASPMDVIDDWDAMRARLDAMADAVPGDALALDAVRLHAPVPRPGAIFCATSNYADHVAEMSAKRIVPKESTFGPYMFLKAPQSVADPDTDVFPPVLSDALDWEIELGVVIGKAGSAIAPDDVESHIAGYVVLNELSARDLARMDVFKPFGADTLTSKSFDTGLPMGPWLTPADAVADPMDLRLKLWVGDELMQDSSTKWMYYDIAEQISYLSRSMTLRPGDLIATGTPSGVGNPKGRFLQDGEVIVAEIEGLGRIRNTVRHRHDESLDGVASAHGGAQQKGMKP</sequence>
<dbReference type="Gene3D" id="3.90.850.10">
    <property type="entry name" value="Fumarylacetoacetase-like, C-terminal domain"/>
    <property type="match status" value="1"/>
</dbReference>
<evidence type="ECO:0000313" key="5">
    <source>
        <dbReference type="EMBL" id="MBL0707176.1"/>
    </source>
</evidence>
<evidence type="ECO:0000256" key="1">
    <source>
        <dbReference type="ARBA" id="ARBA00010211"/>
    </source>
</evidence>
<dbReference type="EMBL" id="JAERRC010000046">
    <property type="protein sequence ID" value="MBL0707176.1"/>
    <property type="molecule type" value="Genomic_DNA"/>
</dbReference>
<keyword evidence="5" id="KW-0378">Hydrolase</keyword>
<dbReference type="Proteomes" id="UP000639051">
    <property type="component" value="Unassembled WGS sequence"/>
</dbReference>
<accession>A0ABS1K699</accession>
<dbReference type="SUPFAM" id="SSF56529">
    <property type="entry name" value="FAH"/>
    <property type="match status" value="1"/>
</dbReference>
<feature type="region of interest" description="Disordered" evidence="3">
    <location>
        <begin position="307"/>
        <end position="328"/>
    </location>
</feature>
<dbReference type="InterPro" id="IPR011234">
    <property type="entry name" value="Fumarylacetoacetase-like_C"/>
</dbReference>
<dbReference type="InterPro" id="IPR036663">
    <property type="entry name" value="Fumarylacetoacetase_C_sf"/>
</dbReference>
<dbReference type="GO" id="GO:0016787">
    <property type="term" value="F:hydrolase activity"/>
    <property type="evidence" value="ECO:0007669"/>
    <property type="project" value="UniProtKB-KW"/>
</dbReference>
<dbReference type="Pfam" id="PF01557">
    <property type="entry name" value="FAA_hydrolase"/>
    <property type="match status" value="1"/>
</dbReference>
<comment type="similarity">
    <text evidence="1">Belongs to the FAH family.</text>
</comment>
<dbReference type="RefSeq" id="WP_189693629.1">
    <property type="nucleotide sequence ID" value="NZ_BNCM01000006.1"/>
</dbReference>
<feature type="domain" description="Fumarylacetoacetase-like C-terminal" evidence="4">
    <location>
        <begin position="90"/>
        <end position="304"/>
    </location>
</feature>
<reference evidence="5 6" key="1">
    <citation type="submission" date="2021-01" db="EMBL/GenBank/DDBJ databases">
        <title>Genome public.</title>
        <authorList>
            <person name="Liu C."/>
            <person name="Sun Q."/>
        </authorList>
    </citation>
    <scope>NUCLEOTIDE SEQUENCE [LARGE SCALE GENOMIC DNA]</scope>
    <source>
        <strain evidence="5 6">JC656</strain>
    </source>
</reference>
<dbReference type="PANTHER" id="PTHR42796:SF4">
    <property type="entry name" value="FUMARYLACETOACETATE HYDROLASE DOMAIN-CONTAINING PROTEIN 2A"/>
    <property type="match status" value="1"/>
</dbReference>
<keyword evidence="6" id="KW-1185">Reference proteome</keyword>